<keyword evidence="4" id="KW-0067">ATP-binding</keyword>
<accession>C1EHB2</accession>
<keyword evidence="7" id="KW-1185">Reference proteome</keyword>
<reference evidence="6 7" key="1">
    <citation type="journal article" date="2009" name="Science">
        <title>Green evolution and dynamic adaptations revealed by genomes of the marine picoeukaryotes Micromonas.</title>
        <authorList>
            <person name="Worden A.Z."/>
            <person name="Lee J.H."/>
            <person name="Mock T."/>
            <person name="Rouze P."/>
            <person name="Simmons M.P."/>
            <person name="Aerts A.L."/>
            <person name="Allen A.E."/>
            <person name="Cuvelier M.L."/>
            <person name="Derelle E."/>
            <person name="Everett M.V."/>
            <person name="Foulon E."/>
            <person name="Grimwood J."/>
            <person name="Gundlach H."/>
            <person name="Henrissat B."/>
            <person name="Napoli C."/>
            <person name="McDonald S.M."/>
            <person name="Parker M.S."/>
            <person name="Rombauts S."/>
            <person name="Salamov A."/>
            <person name="Von Dassow P."/>
            <person name="Badger J.H."/>
            <person name="Coutinho P.M."/>
            <person name="Demir E."/>
            <person name="Dubchak I."/>
            <person name="Gentemann C."/>
            <person name="Eikrem W."/>
            <person name="Gready J.E."/>
            <person name="John U."/>
            <person name="Lanier W."/>
            <person name="Lindquist E.A."/>
            <person name="Lucas S."/>
            <person name="Mayer K.F."/>
            <person name="Moreau H."/>
            <person name="Not F."/>
            <person name="Otillar R."/>
            <person name="Panaud O."/>
            <person name="Pangilinan J."/>
            <person name="Paulsen I."/>
            <person name="Piegu B."/>
            <person name="Poliakov A."/>
            <person name="Robbens S."/>
            <person name="Schmutz J."/>
            <person name="Toulza E."/>
            <person name="Wyss T."/>
            <person name="Zelensky A."/>
            <person name="Zhou K."/>
            <person name="Armbrust E.V."/>
            <person name="Bhattacharya D."/>
            <person name="Goodenough U.W."/>
            <person name="Van de Peer Y."/>
            <person name="Grigoriev I.V."/>
        </authorList>
    </citation>
    <scope>NUCLEOTIDE SEQUENCE [LARGE SCALE GENOMIC DNA]</scope>
    <source>
        <strain evidence="7">RCC299 / NOUM17</strain>
    </source>
</reference>
<dbReference type="GO" id="GO:0005737">
    <property type="term" value="C:cytoplasm"/>
    <property type="evidence" value="ECO:0007669"/>
    <property type="project" value="TreeGrafter"/>
</dbReference>
<keyword evidence="2" id="KW-0547">Nucleotide-binding</keyword>
<gene>
    <name evidence="6" type="ORF">MICPUN_104145</name>
</gene>
<keyword evidence="3" id="KW-0418">Kinase</keyword>
<protein>
    <recommendedName>
        <fullName evidence="5">Protein kinase domain-containing protein</fullName>
    </recommendedName>
</protein>
<dbReference type="KEGG" id="mis:MICPUN_104145"/>
<dbReference type="AlphaFoldDB" id="C1EHB2"/>
<evidence type="ECO:0000259" key="5">
    <source>
        <dbReference type="PROSITE" id="PS50011"/>
    </source>
</evidence>
<name>C1EHB2_MICCC</name>
<organism evidence="6 7">
    <name type="scientific">Micromonas commoda (strain RCC299 / NOUM17 / CCMP2709)</name>
    <name type="common">Picoplanktonic green alga</name>
    <dbReference type="NCBI Taxonomy" id="296587"/>
    <lineage>
        <taxon>Eukaryota</taxon>
        <taxon>Viridiplantae</taxon>
        <taxon>Chlorophyta</taxon>
        <taxon>Mamiellophyceae</taxon>
        <taxon>Mamiellales</taxon>
        <taxon>Mamiellaceae</taxon>
        <taxon>Micromonas</taxon>
    </lineage>
</organism>
<dbReference type="PANTHER" id="PTHR11042">
    <property type="entry name" value="EUKARYOTIC TRANSLATION INITIATION FACTOR 2-ALPHA KINASE EIF2-ALPHA KINASE -RELATED"/>
    <property type="match status" value="1"/>
</dbReference>
<dbReference type="EMBL" id="CP001332">
    <property type="protein sequence ID" value="ACO67266.1"/>
    <property type="molecule type" value="Genomic_DNA"/>
</dbReference>
<dbReference type="InterPro" id="IPR050339">
    <property type="entry name" value="CC_SR_Kinase"/>
</dbReference>
<evidence type="ECO:0000313" key="7">
    <source>
        <dbReference type="Proteomes" id="UP000002009"/>
    </source>
</evidence>
<evidence type="ECO:0000256" key="3">
    <source>
        <dbReference type="ARBA" id="ARBA00022777"/>
    </source>
</evidence>
<evidence type="ECO:0000256" key="4">
    <source>
        <dbReference type="ARBA" id="ARBA00022840"/>
    </source>
</evidence>
<dbReference type="InterPro" id="IPR000719">
    <property type="entry name" value="Prot_kinase_dom"/>
</dbReference>
<dbReference type="InterPro" id="IPR011009">
    <property type="entry name" value="Kinase-like_dom_sf"/>
</dbReference>
<evidence type="ECO:0000256" key="2">
    <source>
        <dbReference type="ARBA" id="ARBA00022741"/>
    </source>
</evidence>
<dbReference type="SUPFAM" id="SSF56112">
    <property type="entry name" value="Protein kinase-like (PK-like)"/>
    <property type="match status" value="1"/>
</dbReference>
<evidence type="ECO:0000313" key="6">
    <source>
        <dbReference type="EMBL" id="ACO67266.1"/>
    </source>
</evidence>
<proteinExistence type="predicted"/>
<dbReference type="Gene3D" id="1.10.510.10">
    <property type="entry name" value="Transferase(Phosphotransferase) domain 1"/>
    <property type="match status" value="1"/>
</dbReference>
<keyword evidence="1" id="KW-0808">Transferase</keyword>
<sequence>MESAAVVGRRLRVVRELYSAPNGCRVFRVSDVHAPHQPEYALKQVSFGSPEGPRAVMHEAGVFSSLRHDCILRHVASWTSDADVAQLDDDARVLGARRSRMLGERDDSTFSHHGDVIEVPTSARACAVDDVAMLADATRRRHTYLYILMELALATAWDALGFLDDEDEAANESGPIVVTTSHVDDATRWRWTISTARALACIHGDNVNLVHRDVNPWNVFVVDRVAAGVIRATGGGVAVRGRGYVPLGERLLWGRKGVGGASDLTVSAKSSMFSAPELGSDVGGSGGDPEWSSSRPTFRGGAGYGAAADVYSWGMTVLCFFCDDGRDARRTVRAVREASLAGQGRGELGWGVGGGGGFGGEGSVGDGMMLPNRWGRRCPFPGTLRDVVARTLRLDPETRPTAAEIVKMLLGARN</sequence>
<dbReference type="GO" id="GO:0005524">
    <property type="term" value="F:ATP binding"/>
    <property type="evidence" value="ECO:0007669"/>
    <property type="project" value="UniProtKB-KW"/>
</dbReference>
<dbReference type="GO" id="GO:0005634">
    <property type="term" value="C:nucleus"/>
    <property type="evidence" value="ECO:0007669"/>
    <property type="project" value="TreeGrafter"/>
</dbReference>
<dbReference type="GeneID" id="8248938"/>
<evidence type="ECO:0000256" key="1">
    <source>
        <dbReference type="ARBA" id="ARBA00022679"/>
    </source>
</evidence>
<dbReference type="Proteomes" id="UP000002009">
    <property type="component" value="Chromosome 14"/>
</dbReference>
<dbReference type="PROSITE" id="PS50011">
    <property type="entry name" value="PROTEIN_KINASE_DOM"/>
    <property type="match status" value="1"/>
</dbReference>
<feature type="domain" description="Protein kinase" evidence="5">
    <location>
        <begin position="1"/>
        <end position="414"/>
    </location>
</feature>
<dbReference type="InParanoid" id="C1EHB2"/>
<dbReference type="GO" id="GO:0004672">
    <property type="term" value="F:protein kinase activity"/>
    <property type="evidence" value="ECO:0007669"/>
    <property type="project" value="InterPro"/>
</dbReference>
<dbReference type="SMART" id="SM00220">
    <property type="entry name" value="S_TKc"/>
    <property type="match status" value="1"/>
</dbReference>
<dbReference type="RefSeq" id="XP_002506008.1">
    <property type="nucleotide sequence ID" value="XM_002505962.1"/>
</dbReference>